<dbReference type="Proteomes" id="UP000030143">
    <property type="component" value="Unassembled WGS sequence"/>
</dbReference>
<keyword evidence="3" id="KW-1185">Reference proteome</keyword>
<dbReference type="HOGENOM" id="CLU_139257_0_0_1"/>
<accession>A0A0A2ISU9</accession>
<dbReference type="AlphaFoldDB" id="A0A0A2ISU9"/>
<dbReference type="PhylomeDB" id="A0A0A2ISU9"/>
<dbReference type="VEuPathDB" id="FungiDB:PEXP_092490"/>
<sequence length="119" mass="13771">MFAMDYYNMSNPTERTAEDNYERENDPSPVTEDFTENTYVKEPKSHLRGQVPVQLDEQSFEDPMQPPYSNSDQQLEDDEREAINKSNVMRGDRLRHAKPRTANKYNEGPGEDDLPAGLE</sequence>
<dbReference type="EMBL" id="JQFZ01000144">
    <property type="protein sequence ID" value="KGO57466.1"/>
    <property type="molecule type" value="Genomic_DNA"/>
</dbReference>
<evidence type="ECO:0000256" key="1">
    <source>
        <dbReference type="SAM" id="MobiDB-lite"/>
    </source>
</evidence>
<evidence type="ECO:0000313" key="2">
    <source>
        <dbReference type="EMBL" id="KGO57466.1"/>
    </source>
</evidence>
<comment type="caution">
    <text evidence="2">The sequence shown here is derived from an EMBL/GenBank/DDBJ whole genome shotgun (WGS) entry which is preliminary data.</text>
</comment>
<evidence type="ECO:0000313" key="3">
    <source>
        <dbReference type="Proteomes" id="UP000030143"/>
    </source>
</evidence>
<protein>
    <submittedName>
        <fullName evidence="2">Uncharacterized protein</fullName>
    </submittedName>
</protein>
<dbReference type="OrthoDB" id="4357148at2759"/>
<feature type="compositionally biased region" description="Acidic residues" evidence="1">
    <location>
        <begin position="109"/>
        <end position="119"/>
    </location>
</feature>
<organism evidence="2 3">
    <name type="scientific">Penicillium expansum</name>
    <name type="common">Blue mold rot fungus</name>
    <dbReference type="NCBI Taxonomy" id="27334"/>
    <lineage>
        <taxon>Eukaryota</taxon>
        <taxon>Fungi</taxon>
        <taxon>Dikarya</taxon>
        <taxon>Ascomycota</taxon>
        <taxon>Pezizomycotina</taxon>
        <taxon>Eurotiomycetes</taxon>
        <taxon>Eurotiomycetidae</taxon>
        <taxon>Eurotiales</taxon>
        <taxon>Aspergillaceae</taxon>
        <taxon>Penicillium</taxon>
    </lineage>
</organism>
<dbReference type="GeneID" id="27681555"/>
<gene>
    <name evidence="2" type="ORF">PEX2_088650</name>
</gene>
<name>A0A0A2ISU9_PENEN</name>
<feature type="region of interest" description="Disordered" evidence="1">
    <location>
        <begin position="1"/>
        <end position="119"/>
    </location>
</feature>
<proteinExistence type="predicted"/>
<reference evidence="2 3" key="1">
    <citation type="journal article" date="2015" name="Mol. Plant Microbe Interact.">
        <title>Genome, transcriptome, and functional analyses of Penicillium expansum provide new insights into secondary metabolism and pathogenicity.</title>
        <authorList>
            <person name="Ballester A.R."/>
            <person name="Marcet-Houben M."/>
            <person name="Levin E."/>
            <person name="Sela N."/>
            <person name="Selma-Lazaro C."/>
            <person name="Carmona L."/>
            <person name="Wisniewski M."/>
            <person name="Droby S."/>
            <person name="Gonzalez-Candelas L."/>
            <person name="Gabaldon T."/>
        </authorList>
    </citation>
    <scope>NUCLEOTIDE SEQUENCE [LARGE SCALE GENOMIC DNA]</scope>
    <source>
        <strain evidence="2 3">MD-8</strain>
    </source>
</reference>
<feature type="compositionally biased region" description="Basic and acidic residues" evidence="1">
    <location>
        <begin position="15"/>
        <end position="26"/>
    </location>
</feature>
<dbReference type="RefSeq" id="XP_016599130.1">
    <property type="nucleotide sequence ID" value="XM_016746135.1"/>
</dbReference>